<dbReference type="Pfam" id="PF19700">
    <property type="entry name" value="DUF6198"/>
    <property type="match status" value="1"/>
</dbReference>
<dbReference type="PROSITE" id="PS51257">
    <property type="entry name" value="PROKAR_LIPOPROTEIN"/>
    <property type="match status" value="1"/>
</dbReference>
<dbReference type="PANTHER" id="PTHR40078">
    <property type="entry name" value="INTEGRAL MEMBRANE PROTEIN-RELATED"/>
    <property type="match status" value="1"/>
</dbReference>
<evidence type="ECO:0008006" key="4">
    <source>
        <dbReference type="Google" id="ProtNLM"/>
    </source>
</evidence>
<dbReference type="InterPro" id="IPR038750">
    <property type="entry name" value="YczE/YyaS-like"/>
</dbReference>
<feature type="transmembrane region" description="Helical" evidence="1">
    <location>
        <begin position="81"/>
        <end position="103"/>
    </location>
</feature>
<accession>A0A1W1IFV4</accession>
<gene>
    <name evidence="2" type="ORF">TPAS_1568</name>
</gene>
<dbReference type="AlphaFoldDB" id="A0A1W1IFV4"/>
<organism evidence="2 3">
    <name type="scientific">Trichococcus pasteurii</name>
    <dbReference type="NCBI Taxonomy" id="43064"/>
    <lineage>
        <taxon>Bacteria</taxon>
        <taxon>Bacillati</taxon>
        <taxon>Bacillota</taxon>
        <taxon>Bacilli</taxon>
        <taxon>Lactobacillales</taxon>
        <taxon>Carnobacteriaceae</taxon>
        <taxon>Trichococcus</taxon>
    </lineage>
</organism>
<name>A0A1W1IFV4_9LACT</name>
<evidence type="ECO:0000313" key="3">
    <source>
        <dbReference type="Proteomes" id="UP000195985"/>
    </source>
</evidence>
<dbReference type="OrthoDB" id="9814474at2"/>
<feature type="transmembrane region" description="Helical" evidence="1">
    <location>
        <begin position="12"/>
        <end position="33"/>
    </location>
</feature>
<reference evidence="3" key="1">
    <citation type="submission" date="2016-04" db="EMBL/GenBank/DDBJ databases">
        <authorList>
            <person name="Strepis N."/>
        </authorList>
    </citation>
    <scope>NUCLEOTIDE SEQUENCE [LARGE SCALE GENOMIC DNA]</scope>
</reference>
<dbReference type="PANTHER" id="PTHR40078:SF1">
    <property type="entry name" value="INTEGRAL MEMBRANE PROTEIN"/>
    <property type="match status" value="1"/>
</dbReference>
<dbReference type="EMBL" id="FWEY01000003">
    <property type="protein sequence ID" value="SLM51888.1"/>
    <property type="molecule type" value="Genomic_DNA"/>
</dbReference>
<evidence type="ECO:0000313" key="2">
    <source>
        <dbReference type="EMBL" id="SLM51888.1"/>
    </source>
</evidence>
<proteinExistence type="predicted"/>
<dbReference type="Proteomes" id="UP000195985">
    <property type="component" value="Unassembled WGS sequence"/>
</dbReference>
<feature type="transmembrane region" description="Helical" evidence="1">
    <location>
        <begin position="170"/>
        <end position="195"/>
    </location>
</feature>
<dbReference type="RefSeq" id="WP_143091121.1">
    <property type="nucleotide sequence ID" value="NZ_FONM01000006.1"/>
</dbReference>
<evidence type="ECO:0000256" key="1">
    <source>
        <dbReference type="SAM" id="Phobius"/>
    </source>
</evidence>
<keyword evidence="3" id="KW-1185">Reference proteome</keyword>
<keyword evidence="1" id="KW-0472">Membrane</keyword>
<protein>
    <recommendedName>
        <fullName evidence="4">Membrane protein YczE</fullName>
    </recommendedName>
</protein>
<feature type="transmembrane region" description="Helical" evidence="1">
    <location>
        <begin position="115"/>
        <end position="132"/>
    </location>
</feature>
<sequence>MKVPSTEKKGNILFRGVTTFLGTSLISCGIAWMRFSGMGTDPFVTMNIGISESIGMDFGTIQMLANITVLLVMLWFRPKLIHLGTLLGIFFVGYFSDFLLGMLQNLPDTLTMRMLGLLLGLIACCFGVAVYMTADMGLAPYDALGIILLEKLPLRLTYREIRIMTDLSCVAVGFILGAQIGIGTIITAFFTGPLINYFKKKVEPFLTFAQFQKTAR</sequence>
<feature type="transmembrane region" description="Helical" evidence="1">
    <location>
        <begin position="54"/>
        <end position="75"/>
    </location>
</feature>
<keyword evidence="1" id="KW-1133">Transmembrane helix</keyword>
<keyword evidence="1" id="KW-0812">Transmembrane</keyword>